<dbReference type="Proteomes" id="UP000273643">
    <property type="component" value="Unassembled WGS sequence"/>
</dbReference>
<evidence type="ECO:0000313" key="6">
    <source>
        <dbReference type="Proteomes" id="UP000273643"/>
    </source>
</evidence>
<proteinExistence type="inferred from homology"/>
<comment type="caution">
    <text evidence="5">The sequence shown here is derived from an EMBL/GenBank/DDBJ whole genome shotgun (WGS) entry which is preliminary data.</text>
</comment>
<evidence type="ECO:0000256" key="1">
    <source>
        <dbReference type="ARBA" id="ARBA00008779"/>
    </source>
</evidence>
<feature type="signal peptide" evidence="3">
    <location>
        <begin position="1"/>
        <end position="18"/>
    </location>
</feature>
<feature type="chain" id="PRO_5018145911" evidence="3">
    <location>
        <begin position="19"/>
        <end position="472"/>
    </location>
</feature>
<keyword evidence="6" id="KW-1185">Reference proteome</keyword>
<dbReference type="AlphaFoldDB" id="A0A3N1NZX7"/>
<dbReference type="OrthoDB" id="974590at2"/>
<evidence type="ECO:0000256" key="2">
    <source>
        <dbReference type="ARBA" id="ARBA00022801"/>
    </source>
</evidence>
<organism evidence="5 6">
    <name type="scientific">Marinimicrobium koreense</name>
    <dbReference type="NCBI Taxonomy" id="306545"/>
    <lineage>
        <taxon>Bacteria</taxon>
        <taxon>Pseudomonadati</taxon>
        <taxon>Pseudomonadota</taxon>
        <taxon>Gammaproteobacteria</taxon>
        <taxon>Cellvibrionales</taxon>
        <taxon>Cellvibrionaceae</taxon>
        <taxon>Marinimicrobium</taxon>
    </lineage>
</organism>
<keyword evidence="3" id="KW-0732">Signal</keyword>
<feature type="domain" description="Sulfatase N-terminal" evidence="4">
    <location>
        <begin position="22"/>
        <end position="289"/>
    </location>
</feature>
<dbReference type="PANTHER" id="PTHR43751">
    <property type="entry name" value="SULFATASE"/>
    <property type="match status" value="1"/>
</dbReference>
<dbReference type="CDD" id="cd16027">
    <property type="entry name" value="SGSH"/>
    <property type="match status" value="1"/>
</dbReference>
<dbReference type="InterPro" id="IPR017850">
    <property type="entry name" value="Alkaline_phosphatase_core_sf"/>
</dbReference>
<sequence>MKTIALLSLVFLCFHAKAQESPNILLFIADDLGYLDTEIANSPDAKTPNIKQLASEGMVFERAYVNSPTCAPSRAALFTGLRSQRNGIEANHDKTRLEGVKHILTGFQDLGYEIAAFGKIRHGKKGQDPWDHGVEHYGADSIDIQEIATFLKKRDPNRPLLLLVGSNPPHVPWPRKSSFDPKDVTLPIKSIDTPKTRISWSQYLEDVRTMDELFGQTKTLFEQYSGKNSIVAFTSDHGAQWPFAKWNLYEAGTRVPLVLKWPEKVPAGSDTQALVSWIDIFPTLTELAGGTLKVDIDGTSFANVLRHGKKDHREKVFTTHTGDGVGPNAANSYPMRAVVQERFKYIRNMHPEFLYTNHLTKNVHMDHNKHWPEWEKRAKHDPHSAAIVGAYLARPAEELYDLKLDPHEQNNLAQDPDHVDALLTLRNELNQFMHESRDRVIVTGQPIRLIDCWLIGCPLQNSEPSSREFNEN</sequence>
<keyword evidence="2" id="KW-0378">Hydrolase</keyword>
<evidence type="ECO:0000259" key="4">
    <source>
        <dbReference type="Pfam" id="PF00884"/>
    </source>
</evidence>
<evidence type="ECO:0000313" key="5">
    <source>
        <dbReference type="EMBL" id="ROQ21703.1"/>
    </source>
</evidence>
<dbReference type="Gene3D" id="3.40.720.10">
    <property type="entry name" value="Alkaline Phosphatase, subunit A"/>
    <property type="match status" value="1"/>
</dbReference>
<dbReference type="SUPFAM" id="SSF53649">
    <property type="entry name" value="Alkaline phosphatase-like"/>
    <property type="match status" value="1"/>
</dbReference>
<name>A0A3N1NZX7_9GAMM</name>
<dbReference type="PANTHER" id="PTHR43751:SF1">
    <property type="entry name" value="SULFATASE ATSG-RELATED"/>
    <property type="match status" value="1"/>
</dbReference>
<dbReference type="EMBL" id="RJUK01000001">
    <property type="protein sequence ID" value="ROQ21703.1"/>
    <property type="molecule type" value="Genomic_DNA"/>
</dbReference>
<protein>
    <submittedName>
        <fullName evidence="5">Putative sulfatase</fullName>
    </submittedName>
</protein>
<dbReference type="InterPro" id="IPR024607">
    <property type="entry name" value="Sulfatase_CS"/>
</dbReference>
<gene>
    <name evidence="5" type="ORF">EDC38_2329</name>
</gene>
<dbReference type="InterPro" id="IPR052701">
    <property type="entry name" value="GAG_Ulvan_Degrading_Sulfatases"/>
</dbReference>
<dbReference type="Pfam" id="PF00884">
    <property type="entry name" value="Sulfatase"/>
    <property type="match status" value="1"/>
</dbReference>
<evidence type="ECO:0000256" key="3">
    <source>
        <dbReference type="SAM" id="SignalP"/>
    </source>
</evidence>
<dbReference type="InterPro" id="IPR000917">
    <property type="entry name" value="Sulfatase_N"/>
</dbReference>
<accession>A0A3N1NZX7</accession>
<reference evidence="5 6" key="1">
    <citation type="submission" date="2018-11" db="EMBL/GenBank/DDBJ databases">
        <title>Genomic Encyclopedia of Type Strains, Phase IV (KMG-IV): sequencing the most valuable type-strain genomes for metagenomic binning, comparative biology and taxonomic classification.</title>
        <authorList>
            <person name="Goeker M."/>
        </authorList>
    </citation>
    <scope>NUCLEOTIDE SEQUENCE [LARGE SCALE GENOMIC DNA]</scope>
    <source>
        <strain evidence="5 6">DSM 16974</strain>
    </source>
</reference>
<comment type="similarity">
    <text evidence="1">Belongs to the sulfatase family.</text>
</comment>
<dbReference type="RefSeq" id="WP_123638647.1">
    <property type="nucleotide sequence ID" value="NZ_RJUK01000001.1"/>
</dbReference>
<dbReference type="GO" id="GO:0016787">
    <property type="term" value="F:hydrolase activity"/>
    <property type="evidence" value="ECO:0007669"/>
    <property type="project" value="UniProtKB-KW"/>
</dbReference>
<dbReference type="PROSITE" id="PS00523">
    <property type="entry name" value="SULFATASE_1"/>
    <property type="match status" value="1"/>
</dbReference>